<evidence type="ECO:0000256" key="1">
    <source>
        <dbReference type="ARBA" id="ARBA00022536"/>
    </source>
</evidence>
<keyword evidence="1" id="KW-0245">EGF-like domain</keyword>
<dbReference type="PANTHER" id="PTHR10082:SF3">
    <property type="entry name" value="INTEGRIN BETA-LIKE PROTEIN 1"/>
    <property type="match status" value="1"/>
</dbReference>
<evidence type="ECO:0000256" key="4">
    <source>
        <dbReference type="ARBA" id="ARBA00023157"/>
    </source>
</evidence>
<evidence type="ECO:0000256" key="5">
    <source>
        <dbReference type="ARBA" id="ARBA00023180"/>
    </source>
</evidence>
<dbReference type="Gene3D" id="2.10.25.10">
    <property type="entry name" value="Laminin"/>
    <property type="match status" value="4"/>
</dbReference>
<dbReference type="InterPro" id="IPR028002">
    <property type="entry name" value="Myb_DNA-bind_5"/>
</dbReference>
<dbReference type="InterPro" id="IPR057073">
    <property type="entry name" value="EGF_integrin_2"/>
</dbReference>
<dbReference type="Pfam" id="PF23105">
    <property type="entry name" value="EGF_integrin"/>
    <property type="match status" value="1"/>
</dbReference>
<proteinExistence type="predicted"/>
<keyword evidence="11" id="KW-1185">Reference proteome</keyword>
<feature type="domain" description="Myb/SANT-like DNA-binding" evidence="8">
    <location>
        <begin position="27"/>
        <end position="78"/>
    </location>
</feature>
<evidence type="ECO:0000259" key="9">
    <source>
        <dbReference type="Pfam" id="PF23105"/>
    </source>
</evidence>
<comment type="caution">
    <text evidence="10">The sequence shown here is derived from an EMBL/GenBank/DDBJ whole genome shotgun (WGS) entry which is preliminary data.</text>
</comment>
<evidence type="ECO:0000259" key="8">
    <source>
        <dbReference type="Pfam" id="PF13873"/>
    </source>
</evidence>
<keyword evidence="4" id="KW-1015">Disulfide bond</keyword>
<protein>
    <submittedName>
        <fullName evidence="10">ITGBL protein</fullName>
    </submittedName>
</protein>
<evidence type="ECO:0000256" key="3">
    <source>
        <dbReference type="ARBA" id="ARBA00022737"/>
    </source>
</evidence>
<dbReference type="SUPFAM" id="SSF57196">
    <property type="entry name" value="EGF/Laminin"/>
    <property type="match status" value="4"/>
</dbReference>
<dbReference type="Pfam" id="PF13873">
    <property type="entry name" value="Myb_DNA-bind_5"/>
    <property type="match status" value="1"/>
</dbReference>
<dbReference type="PROSITE" id="PS00243">
    <property type="entry name" value="I_EGF_1"/>
    <property type="match status" value="2"/>
</dbReference>
<feature type="non-terminal residue" evidence="10">
    <location>
        <position position="434"/>
    </location>
</feature>
<dbReference type="Proteomes" id="UP001166093">
    <property type="component" value="Unassembled WGS sequence"/>
</dbReference>
<feature type="domain" description="Epidermal growth factor-like" evidence="7">
    <location>
        <begin position="205"/>
        <end position="236"/>
    </location>
</feature>
<evidence type="ECO:0000313" key="11">
    <source>
        <dbReference type="Proteomes" id="UP001166093"/>
    </source>
</evidence>
<dbReference type="PANTHER" id="PTHR10082">
    <property type="entry name" value="INTEGRIN BETA SUBUNIT"/>
    <property type="match status" value="1"/>
</dbReference>
<feature type="domain" description="Epidermal growth factor-like" evidence="7">
    <location>
        <begin position="370"/>
        <end position="391"/>
    </location>
</feature>
<dbReference type="EMBL" id="JAAWVQ010153023">
    <property type="protein sequence ID" value="MBN3285833.1"/>
    <property type="molecule type" value="Genomic_DNA"/>
</dbReference>
<dbReference type="Pfam" id="PF07974">
    <property type="entry name" value="EGF_2"/>
    <property type="match status" value="3"/>
</dbReference>
<feature type="non-terminal residue" evidence="10">
    <location>
        <position position="1"/>
    </location>
</feature>
<organism evidence="10 11">
    <name type="scientific">Polyodon spathula</name>
    <name type="common">North American paddlefish</name>
    <name type="synonym">Squalus spathula</name>
    <dbReference type="NCBI Taxonomy" id="7913"/>
    <lineage>
        <taxon>Eukaryota</taxon>
        <taxon>Metazoa</taxon>
        <taxon>Chordata</taxon>
        <taxon>Craniata</taxon>
        <taxon>Vertebrata</taxon>
        <taxon>Euteleostomi</taxon>
        <taxon>Actinopterygii</taxon>
        <taxon>Chondrostei</taxon>
        <taxon>Acipenseriformes</taxon>
        <taxon>Polyodontidae</taxon>
        <taxon>Polyodon</taxon>
    </lineage>
</organism>
<evidence type="ECO:0000313" key="10">
    <source>
        <dbReference type="EMBL" id="MBN3285833.1"/>
    </source>
</evidence>
<keyword evidence="3" id="KW-0677">Repeat</keyword>
<keyword evidence="2" id="KW-0732">Signal</keyword>
<evidence type="ECO:0000256" key="6">
    <source>
        <dbReference type="SAM" id="MobiDB-lite"/>
    </source>
</evidence>
<dbReference type="Gene3D" id="2.170.300.10">
    <property type="entry name" value="Tie2 ligand-binding domain superfamily"/>
    <property type="match status" value="1"/>
</dbReference>
<sequence length="434" mass="48401">MRFVELKNQTKQKNLSEEEQQSPLDVRKRNVSEEELRVLAAEATRHEIELFRKVSAIISYDTKETIWSFLVEKVNAVTLGLNMWSLALLLRRLSCMSSTRAKRRRIRKCTNCTSHHAANDRSLKLYHGRCDCGQCVCDHGWFGEACQHQKVCNLSKKKSNELCRSPQGVICSNAGTCQCGSCVCGNTQENGMIYGQFCECDDTECVDDETGEICGGHGKCYCGNCYCMAGWHGDKCEFQCDISPWESKKRCTSPDGKICSNRGTCICGECTCYDVDPTGEWGDIHGDTCECDERNCHSTYDRYADDFCSGKCQCGQCTCFPPGDERVHGKNCECDDRQCEDVNGETCSVNPTGQSPEFKQTSEGLAFSFRGHGICSCGRCVCQDGWFGKLCQFVRSCNMTEEESRSLCETSDGVMCTGKGNHLFSTVFSKTTPS</sequence>
<gene>
    <name evidence="10" type="primary">Itgbl1</name>
    <name evidence="10" type="ORF">GTO93_0009525</name>
</gene>
<feature type="domain" description="Epidermal growth factor-like" evidence="7">
    <location>
        <begin position="127"/>
        <end position="146"/>
    </location>
</feature>
<name>A0ABS2YGI8_POLSP</name>
<dbReference type="InterPro" id="IPR015812">
    <property type="entry name" value="Integrin_bsu"/>
</dbReference>
<feature type="domain" description="Integrin beta epidermal growth factor-like" evidence="9">
    <location>
        <begin position="159"/>
        <end position="199"/>
    </location>
</feature>
<evidence type="ECO:0000259" key="7">
    <source>
        <dbReference type="Pfam" id="PF07974"/>
    </source>
</evidence>
<dbReference type="InterPro" id="IPR013111">
    <property type="entry name" value="EGF_extracell"/>
</dbReference>
<accession>A0ABS2YGI8</accession>
<evidence type="ECO:0000256" key="2">
    <source>
        <dbReference type="ARBA" id="ARBA00022729"/>
    </source>
</evidence>
<dbReference type="PROSITE" id="PS52047">
    <property type="entry name" value="I_EGF_2"/>
    <property type="match status" value="2"/>
</dbReference>
<keyword evidence="5" id="KW-0325">Glycoprotein</keyword>
<dbReference type="InterPro" id="IPR057243">
    <property type="entry name" value="Integrin_I-EGF_CS"/>
</dbReference>
<reference evidence="10" key="1">
    <citation type="journal article" date="2021" name="Cell">
        <title>Tracing the genetic footprints of vertebrate landing in non-teleost ray-finned fishes.</title>
        <authorList>
            <person name="Bi X."/>
            <person name="Wang K."/>
            <person name="Yang L."/>
            <person name="Pan H."/>
            <person name="Jiang H."/>
            <person name="Wei Q."/>
            <person name="Fang M."/>
            <person name="Yu H."/>
            <person name="Zhu C."/>
            <person name="Cai Y."/>
            <person name="He Y."/>
            <person name="Gan X."/>
            <person name="Zeng H."/>
            <person name="Yu D."/>
            <person name="Zhu Y."/>
            <person name="Jiang H."/>
            <person name="Qiu Q."/>
            <person name="Yang H."/>
            <person name="Zhang Y.E."/>
            <person name="Wang W."/>
            <person name="Zhu M."/>
            <person name="He S."/>
            <person name="Zhang G."/>
        </authorList>
    </citation>
    <scope>NUCLEOTIDE SEQUENCE</scope>
    <source>
        <strain evidence="10">Pddl_001</strain>
    </source>
</reference>
<feature type="region of interest" description="Disordered" evidence="6">
    <location>
        <begin position="1"/>
        <end position="27"/>
    </location>
</feature>